<reference evidence="3 4" key="1">
    <citation type="submission" date="2019-02" db="EMBL/GenBank/DDBJ databases">
        <authorList>
            <person name="Goldberg S.R."/>
            <person name="Haltli B.A."/>
            <person name="Correa H."/>
            <person name="Russell K.G."/>
        </authorList>
    </citation>
    <scope>NUCLEOTIDE SEQUENCE [LARGE SCALE GENOMIC DNA]</scope>
    <source>
        <strain evidence="3 4">JCM 16186</strain>
    </source>
</reference>
<evidence type="ECO:0000313" key="3">
    <source>
        <dbReference type="EMBL" id="MTI25197.1"/>
    </source>
</evidence>
<dbReference type="Gene3D" id="3.40.50.720">
    <property type="entry name" value="NAD(P)-binding Rossmann-like Domain"/>
    <property type="match status" value="2"/>
</dbReference>
<organism evidence="3 4">
    <name type="scientific">Fulvivirga kasyanovii</name>
    <dbReference type="NCBI Taxonomy" id="396812"/>
    <lineage>
        <taxon>Bacteria</taxon>
        <taxon>Pseudomonadati</taxon>
        <taxon>Bacteroidota</taxon>
        <taxon>Cytophagia</taxon>
        <taxon>Cytophagales</taxon>
        <taxon>Fulvivirgaceae</taxon>
        <taxon>Fulvivirga</taxon>
    </lineage>
</organism>
<name>A0ABW9RN26_9BACT</name>
<proteinExistence type="inferred from homology"/>
<gene>
    <name evidence="3" type="ORF">E1163_09615</name>
</gene>
<dbReference type="SUPFAM" id="SSF51735">
    <property type="entry name" value="NAD(P)-binding Rossmann-fold domains"/>
    <property type="match status" value="1"/>
</dbReference>
<sequence>MKKKILITGSSGHSGSQIAALLGKTYDIVGVDIAEGKYTSDTGSLTDKDFLLRATEGVTAIIHTASLHAPHVATHSRKDFIDTNISGTLNLLEASESNGVTKFIYTSTTSLYGESLDAENQAVWITEEVPTIPRDIYDITKIAAEGLCRDFFNKERLQTAVLRVSRFWNEPMERRLFYRMYRGVDVRDVALAHKLAIEKDLQKFDVFNISAQSIFTADDLRDLKHNLRILLEKKNPKLIAYYAAMNWPLPDSIDRVYVIDKAKRELGYNPEHNIKEMLEAL</sequence>
<evidence type="ECO:0000259" key="2">
    <source>
        <dbReference type="Pfam" id="PF01370"/>
    </source>
</evidence>
<dbReference type="CDD" id="cd08946">
    <property type="entry name" value="SDR_e"/>
    <property type="match status" value="1"/>
</dbReference>
<dbReference type="Gene3D" id="3.90.25.10">
    <property type="entry name" value="UDP-galactose 4-epimerase, domain 1"/>
    <property type="match status" value="1"/>
</dbReference>
<dbReference type="InterPro" id="IPR036291">
    <property type="entry name" value="NAD(P)-bd_dom_sf"/>
</dbReference>
<dbReference type="Proteomes" id="UP000798808">
    <property type="component" value="Unassembled WGS sequence"/>
</dbReference>
<dbReference type="PANTHER" id="PTHR43000">
    <property type="entry name" value="DTDP-D-GLUCOSE 4,6-DEHYDRATASE-RELATED"/>
    <property type="match status" value="1"/>
</dbReference>
<evidence type="ECO:0000256" key="1">
    <source>
        <dbReference type="ARBA" id="ARBA00007637"/>
    </source>
</evidence>
<comment type="caution">
    <text evidence="3">The sequence shown here is derived from an EMBL/GenBank/DDBJ whole genome shotgun (WGS) entry which is preliminary data.</text>
</comment>
<keyword evidence="4" id="KW-1185">Reference proteome</keyword>
<comment type="similarity">
    <text evidence="1">Belongs to the NAD(P)-dependent epimerase/dehydratase family.</text>
</comment>
<protein>
    <submittedName>
        <fullName evidence="3">NAD(P)-dependent oxidoreductase</fullName>
    </submittedName>
</protein>
<feature type="domain" description="NAD-dependent epimerase/dehydratase" evidence="2">
    <location>
        <begin position="5"/>
        <end position="165"/>
    </location>
</feature>
<dbReference type="RefSeq" id="WP_155171231.1">
    <property type="nucleotide sequence ID" value="NZ_BAAAFL010000006.1"/>
</dbReference>
<accession>A0ABW9RN26</accession>
<evidence type="ECO:0000313" key="4">
    <source>
        <dbReference type="Proteomes" id="UP000798808"/>
    </source>
</evidence>
<dbReference type="Pfam" id="PF01370">
    <property type="entry name" value="Epimerase"/>
    <property type="match status" value="1"/>
</dbReference>
<dbReference type="InterPro" id="IPR001509">
    <property type="entry name" value="Epimerase_deHydtase"/>
</dbReference>
<dbReference type="EMBL" id="SMLW01000493">
    <property type="protein sequence ID" value="MTI25197.1"/>
    <property type="molecule type" value="Genomic_DNA"/>
</dbReference>